<dbReference type="EMBL" id="CP107020">
    <property type="protein sequence ID" value="UYG16089.1"/>
    <property type="molecule type" value="Genomic_DNA"/>
</dbReference>
<sequence length="219" mass="23639">MSRSSRADLTAFRRALSAEHTEVAVSDLDGVLRRFDPTLWTDLADLTGLPAPTVFGAILGNPALHDVVRGRVTHAQWRARATRDLRAEGAGSAAAQRAVEIWSTTPATVDREVQGVLDDARDHGMAVFVFTNGTDRVRAEIEELGLSAQVGADGTHLLNSVDFGAAKPEQTAYAAAHARIEHVLGRHVEHRAVAFLDDSPSHVRGAETFGWQAVLHRAD</sequence>
<dbReference type="Gene3D" id="3.40.50.1000">
    <property type="entry name" value="HAD superfamily/HAD-like"/>
    <property type="match status" value="1"/>
</dbReference>
<protein>
    <submittedName>
        <fullName evidence="1">Haloacid dehalogenase</fullName>
    </submittedName>
</protein>
<accession>A0ABY6FZD9</accession>
<proteinExistence type="predicted"/>
<organism evidence="1 2">
    <name type="scientific">Brachybacterium huguangmaarense</name>
    <dbReference type="NCBI Taxonomy" id="1652028"/>
    <lineage>
        <taxon>Bacteria</taxon>
        <taxon>Bacillati</taxon>
        <taxon>Actinomycetota</taxon>
        <taxon>Actinomycetes</taxon>
        <taxon>Micrococcales</taxon>
        <taxon>Dermabacteraceae</taxon>
        <taxon>Brachybacterium</taxon>
    </lineage>
</organism>
<evidence type="ECO:0000313" key="2">
    <source>
        <dbReference type="Proteomes" id="UP001164305"/>
    </source>
</evidence>
<evidence type="ECO:0000313" key="1">
    <source>
        <dbReference type="EMBL" id="UYG16089.1"/>
    </source>
</evidence>
<dbReference type="InterPro" id="IPR036412">
    <property type="entry name" value="HAD-like_sf"/>
</dbReference>
<dbReference type="Proteomes" id="UP001164305">
    <property type="component" value="Chromosome"/>
</dbReference>
<dbReference type="InterPro" id="IPR023214">
    <property type="entry name" value="HAD_sf"/>
</dbReference>
<dbReference type="SUPFAM" id="SSF56784">
    <property type="entry name" value="HAD-like"/>
    <property type="match status" value="1"/>
</dbReference>
<keyword evidence="2" id="KW-1185">Reference proteome</keyword>
<reference evidence="1" key="1">
    <citation type="submission" date="2022-10" db="EMBL/GenBank/DDBJ databases">
        <title>Whole-Genome Sequencing of Brachybacterium huguangmaarense BRM-3, Isolated from Betula schmidtii.</title>
        <authorList>
            <person name="Haam D."/>
        </authorList>
    </citation>
    <scope>NUCLEOTIDE SEQUENCE</scope>
    <source>
        <strain evidence="1">BRM-3</strain>
    </source>
</reference>
<dbReference type="RefSeq" id="WP_263593302.1">
    <property type="nucleotide sequence ID" value="NZ_CP107020.1"/>
</dbReference>
<gene>
    <name evidence="1" type="ORF">BRM3_10710</name>
</gene>
<name>A0ABY6FZD9_9MICO</name>
<dbReference type="Pfam" id="PF00702">
    <property type="entry name" value="Hydrolase"/>
    <property type="match status" value="1"/>
</dbReference>